<reference evidence="2" key="1">
    <citation type="submission" date="2021-03" db="EMBL/GenBank/DDBJ databases">
        <authorList>
            <person name="Tagirdzhanova G."/>
        </authorList>
    </citation>
    <scope>NUCLEOTIDE SEQUENCE</scope>
</reference>
<dbReference type="PANTHER" id="PTHR24148:SF64">
    <property type="entry name" value="HETEROKARYON INCOMPATIBILITY DOMAIN-CONTAINING PROTEIN"/>
    <property type="match status" value="1"/>
</dbReference>
<dbReference type="PANTHER" id="PTHR24148">
    <property type="entry name" value="ANKYRIN REPEAT DOMAIN-CONTAINING PROTEIN 39 HOMOLOG-RELATED"/>
    <property type="match status" value="1"/>
</dbReference>
<gene>
    <name evidence="2" type="ORF">GOMPHAMPRED_000937</name>
</gene>
<dbReference type="AlphaFoldDB" id="A0A8H3F5Y6"/>
<dbReference type="Proteomes" id="UP000664169">
    <property type="component" value="Unassembled WGS sequence"/>
</dbReference>
<dbReference type="InterPro" id="IPR010730">
    <property type="entry name" value="HET"/>
</dbReference>
<comment type="caution">
    <text evidence="2">The sequence shown here is derived from an EMBL/GenBank/DDBJ whole genome shotgun (WGS) entry which is preliminary data.</text>
</comment>
<evidence type="ECO:0000313" key="3">
    <source>
        <dbReference type="Proteomes" id="UP000664169"/>
    </source>
</evidence>
<accession>A0A8H3F5Y6</accession>
<sequence>MASTATVTSQYRTLGGWIGSLYNEDRLDKDSDDRRWTNWRRFLGLKCSSDKRLHSLSSWEAQIADLLYDWYHGLYLGEKDQIFSSNLLRRKNDMCRGRHAQPNLLSMAGSSYQRAMVDLFMNEFSTRRQNTSSKALRVGQYLTLSYRNTATKLASIQQAAFNMVKCRDLDRVAALDQPLLLAPSIESCSWLSRDSGKESQPKYLWHVRDQKMIPLSGQDCPPFTCISHTWGRLRDKAKPLINIKNLPWKVPQLKIGSYVVTELPEILSRVPWRTDYIWIDLFCIPQEDKYKWQEERDEEVMRQTSIFGRCSYCVAWLNDIHVPWSQLQRDLCWLSARYLQMSTSDATLQADANDCQSRLSQIQHTTMEFIINPRALSLEETYALWFSSTWTVQETFLCPNMIVVNRDFQPLHDLNGHLLPLNTMIALISTVSNDFDNSDNVPCNLEDLHRWLHMTSLETLLYPTREGIMAMGCNRRSRDTRAQALMCVVDTRDWYKPAQPEPTALIRGAYPHAFVQELAQKVGAPFYYFVSSEVEDLDSFLKDPIYGTMMPFTVPLSGYLTQHCLRTKELLVSSHPAVSSWTIEQDGKVSIKRVGILASMDSKKRVYVANKVENGSFTFVGLGHDPVDDINILDLFEHLAKINYEGSYYYFVSLFLNEFTTHYGLLLQGRNDASKAKSGPTQLVRTGLVMIVTEQMNLNFPSEKGVDWIVL</sequence>
<name>A0A8H3F5Y6_9LECA</name>
<dbReference type="EMBL" id="CAJPDQ010000011">
    <property type="protein sequence ID" value="CAF9916243.1"/>
    <property type="molecule type" value="Genomic_DNA"/>
</dbReference>
<feature type="domain" description="Heterokaryon incompatibility" evidence="1">
    <location>
        <begin position="223"/>
        <end position="394"/>
    </location>
</feature>
<dbReference type="OrthoDB" id="3790621at2759"/>
<evidence type="ECO:0000259" key="1">
    <source>
        <dbReference type="Pfam" id="PF06985"/>
    </source>
</evidence>
<organism evidence="2 3">
    <name type="scientific">Gomphillus americanus</name>
    <dbReference type="NCBI Taxonomy" id="1940652"/>
    <lineage>
        <taxon>Eukaryota</taxon>
        <taxon>Fungi</taxon>
        <taxon>Dikarya</taxon>
        <taxon>Ascomycota</taxon>
        <taxon>Pezizomycotina</taxon>
        <taxon>Lecanoromycetes</taxon>
        <taxon>OSLEUM clade</taxon>
        <taxon>Ostropomycetidae</taxon>
        <taxon>Ostropales</taxon>
        <taxon>Graphidaceae</taxon>
        <taxon>Gomphilloideae</taxon>
        <taxon>Gomphillus</taxon>
    </lineage>
</organism>
<keyword evidence="3" id="KW-1185">Reference proteome</keyword>
<protein>
    <recommendedName>
        <fullName evidence="1">Heterokaryon incompatibility domain-containing protein</fullName>
    </recommendedName>
</protein>
<proteinExistence type="predicted"/>
<dbReference type="Pfam" id="PF06985">
    <property type="entry name" value="HET"/>
    <property type="match status" value="1"/>
</dbReference>
<dbReference type="InterPro" id="IPR052895">
    <property type="entry name" value="HetReg/Transcr_Mod"/>
</dbReference>
<evidence type="ECO:0000313" key="2">
    <source>
        <dbReference type="EMBL" id="CAF9916243.1"/>
    </source>
</evidence>